<evidence type="ECO:0000256" key="5">
    <source>
        <dbReference type="ARBA" id="ARBA00022741"/>
    </source>
</evidence>
<keyword evidence="6" id="KW-0378">Hydrolase</keyword>
<dbReference type="Pfam" id="PF23733">
    <property type="entry name" value="GRXCR1-2_C"/>
    <property type="match status" value="1"/>
</dbReference>
<dbReference type="EMBL" id="JAIVGD010000003">
    <property type="protein sequence ID" value="KAH0778060.1"/>
    <property type="molecule type" value="Genomic_DNA"/>
</dbReference>
<evidence type="ECO:0000256" key="2">
    <source>
        <dbReference type="ARBA" id="ARBA00008389"/>
    </source>
</evidence>
<evidence type="ECO:0000256" key="3">
    <source>
        <dbReference type="ARBA" id="ARBA00012643"/>
    </source>
</evidence>
<keyword evidence="9" id="KW-0175">Coiled coil</keyword>
<comment type="catalytic activity">
    <reaction evidence="1">
        <text>a ribonucleoside 5'-phosphate + H2O = a ribonucleoside + phosphate</text>
        <dbReference type="Rhea" id="RHEA:12484"/>
        <dbReference type="ChEBI" id="CHEBI:15377"/>
        <dbReference type="ChEBI" id="CHEBI:18254"/>
        <dbReference type="ChEBI" id="CHEBI:43474"/>
        <dbReference type="ChEBI" id="CHEBI:58043"/>
        <dbReference type="EC" id="3.1.3.5"/>
    </reaction>
</comment>
<evidence type="ECO:0000256" key="8">
    <source>
        <dbReference type="ARBA" id="ARBA00023080"/>
    </source>
</evidence>
<dbReference type="SUPFAM" id="SSF56784">
    <property type="entry name" value="HAD-like"/>
    <property type="match status" value="1"/>
</dbReference>
<feature type="domain" description="Glutaredoxin" evidence="10">
    <location>
        <begin position="221"/>
        <end position="287"/>
    </location>
</feature>
<evidence type="ECO:0000259" key="10">
    <source>
        <dbReference type="Pfam" id="PF00462"/>
    </source>
</evidence>
<evidence type="ECO:0000256" key="1">
    <source>
        <dbReference type="ARBA" id="ARBA00000815"/>
    </source>
</evidence>
<dbReference type="PROSITE" id="PS51354">
    <property type="entry name" value="GLUTAREDOXIN_2"/>
    <property type="match status" value="1"/>
</dbReference>
<dbReference type="SFLD" id="SFLDG01128">
    <property type="entry name" value="C1.4:_5'-Nucleotidase_Like"/>
    <property type="match status" value="1"/>
</dbReference>
<evidence type="ECO:0000256" key="9">
    <source>
        <dbReference type="SAM" id="Coils"/>
    </source>
</evidence>
<dbReference type="Gene3D" id="1.10.150.340">
    <property type="entry name" value="Pyrimidine 5'-nucleotidase (UMPH-1), N-terminal domain"/>
    <property type="match status" value="1"/>
</dbReference>
<gene>
    <name evidence="11" type="ORF">KY290_009471</name>
</gene>
<dbReference type="EC" id="3.1.3.5" evidence="3"/>
<dbReference type="SFLD" id="SFLDS00003">
    <property type="entry name" value="Haloacid_Dehalogenase"/>
    <property type="match status" value="1"/>
</dbReference>
<sequence>MKTMKGKLLKKLKTMKTIGYLKQERVLFSNASDGYIHSSPQKSISSRFNCQSPLTPVQKNVQSSVEDQEAEIIDVSELMKDLEDKEMEIEDDKENLRPVVVKVKKIESLRENVENFISPLKPKNENFTIPLLDFDVSNFRRPDLDSGTLFDPNLLALFEEAVMVVKAQEEERKAKIEEKIFKPLEDDEEKEPPLKARKLEEIIDPLLEFEEKCPPGGCDSVILYTTGLRGIRKTFEDCHSIRFLLENFRVVFFERDISMHSEFKEELWRILDGKVVPPRLFVKGRYIGGADEVLTLHEQGKFRPLLEGIPIDNFQCPCEGCVGMRFMMCFKCNGSRKIVLDNDDDEVESMKCPECNENGLIDLLLLFSLQSQSGKNQGQMEQIVVNGSETQVVVDDSNLLQKKISAIRLGGPAKLQVIADFDATLTKYRIDGCRGQSSHNVLQQEDPEFNDKRQKLYEYYHPLEFDPAIPLDEKTKLMEEWWGKTHALLIEGGVTYNGIQNSVAKATIAFRDGVTELLELLEEKGVPLLIFSAGLADIIEEVLKQKVHRSFKNVRVVSNRMVFDENGHLQSFKGKTIHVLNKNEHALDMAAPLHDHCDDVNGLGDEKYALKKRTNVLLLGDHIGDLGMSDGLDYETRISVGFLNDRVEDSLESYRKAFDILYLNDASMHGVLKLATHLCSTESD</sequence>
<evidence type="ECO:0000313" key="11">
    <source>
        <dbReference type="EMBL" id="KAH0778060.1"/>
    </source>
</evidence>
<comment type="caution">
    <text evidence="11">The sequence shown here is derived from an EMBL/GenBank/DDBJ whole genome shotgun (WGS) entry which is preliminary data.</text>
</comment>
<dbReference type="CDD" id="cd03031">
    <property type="entry name" value="GRX_GRX_like"/>
    <property type="match status" value="1"/>
</dbReference>
<dbReference type="PANTHER" id="PTHR13045">
    <property type="entry name" value="5'-NUCLEOTIDASE"/>
    <property type="match status" value="1"/>
</dbReference>
<dbReference type="InterPro" id="IPR036412">
    <property type="entry name" value="HAD-like_sf"/>
</dbReference>
<evidence type="ECO:0000256" key="6">
    <source>
        <dbReference type="ARBA" id="ARBA00022801"/>
    </source>
</evidence>
<dbReference type="Gene3D" id="3.40.30.10">
    <property type="entry name" value="Glutaredoxin"/>
    <property type="match status" value="1"/>
</dbReference>
<dbReference type="Proteomes" id="UP000826656">
    <property type="component" value="Unassembled WGS sequence"/>
</dbReference>
<organism evidence="11 12">
    <name type="scientific">Solanum tuberosum</name>
    <name type="common">Potato</name>
    <dbReference type="NCBI Taxonomy" id="4113"/>
    <lineage>
        <taxon>Eukaryota</taxon>
        <taxon>Viridiplantae</taxon>
        <taxon>Streptophyta</taxon>
        <taxon>Embryophyta</taxon>
        <taxon>Tracheophyta</taxon>
        <taxon>Spermatophyta</taxon>
        <taxon>Magnoliopsida</taxon>
        <taxon>eudicotyledons</taxon>
        <taxon>Gunneridae</taxon>
        <taxon>Pentapetalae</taxon>
        <taxon>asterids</taxon>
        <taxon>lamiids</taxon>
        <taxon>Solanales</taxon>
        <taxon>Solanaceae</taxon>
        <taxon>Solanoideae</taxon>
        <taxon>Solaneae</taxon>
        <taxon>Solanum</taxon>
    </lineage>
</organism>
<dbReference type="InterPro" id="IPR023214">
    <property type="entry name" value="HAD_sf"/>
</dbReference>
<dbReference type="Pfam" id="PF05822">
    <property type="entry name" value="UMPH-1"/>
    <property type="match status" value="1"/>
</dbReference>
<evidence type="ECO:0000313" key="12">
    <source>
        <dbReference type="Proteomes" id="UP000826656"/>
    </source>
</evidence>
<dbReference type="SUPFAM" id="SSF52833">
    <property type="entry name" value="Thioredoxin-like"/>
    <property type="match status" value="1"/>
</dbReference>
<dbReference type="InterPro" id="IPR036249">
    <property type="entry name" value="Thioredoxin-like_sf"/>
</dbReference>
<reference evidence="11 12" key="1">
    <citation type="journal article" date="2021" name="bioRxiv">
        <title>Chromosome-scale and haplotype-resolved genome assembly of a tetraploid potato cultivar.</title>
        <authorList>
            <person name="Sun H."/>
            <person name="Jiao W.-B."/>
            <person name="Krause K."/>
            <person name="Campoy J.A."/>
            <person name="Goel M."/>
            <person name="Folz-Donahue K."/>
            <person name="Kukat C."/>
            <person name="Huettel B."/>
            <person name="Schneeberger K."/>
        </authorList>
    </citation>
    <scope>NUCLEOTIDE SEQUENCE [LARGE SCALE GENOMIC DNA]</scope>
    <source>
        <strain evidence="11">SolTubOtavaFocal</strain>
        <tissue evidence="11">Leaves</tissue>
    </source>
</reference>
<evidence type="ECO:0000256" key="7">
    <source>
        <dbReference type="ARBA" id="ARBA00022842"/>
    </source>
</evidence>
<dbReference type="InterPro" id="IPR002109">
    <property type="entry name" value="Glutaredoxin"/>
</dbReference>
<protein>
    <recommendedName>
        <fullName evidence="3">5'-nucleotidase</fullName>
        <ecNumber evidence="3">3.1.3.5</ecNumber>
    </recommendedName>
</protein>
<keyword evidence="8" id="KW-0546">Nucleotide metabolism</keyword>
<proteinExistence type="inferred from homology"/>
<keyword evidence="5" id="KW-0547">Nucleotide-binding</keyword>
<dbReference type="Gene3D" id="3.40.50.1000">
    <property type="entry name" value="HAD superfamily/HAD-like"/>
    <property type="match status" value="1"/>
</dbReference>
<dbReference type="PANTHER" id="PTHR13045:SF0">
    <property type="entry name" value="7-METHYLGUANOSINE PHOSPHATE-SPECIFIC 5'-NUCLEOTIDASE"/>
    <property type="match status" value="1"/>
</dbReference>
<dbReference type="InterPro" id="IPR006434">
    <property type="entry name" value="Pyrimidine_nucleotidase_eu"/>
</dbReference>
<keyword evidence="7" id="KW-0460">Magnesium</keyword>
<name>A0ABQ7WBC5_SOLTU</name>
<dbReference type="Pfam" id="PF00462">
    <property type="entry name" value="Glutaredoxin"/>
    <property type="match status" value="1"/>
</dbReference>
<accession>A0ABQ7WBC5</accession>
<keyword evidence="4" id="KW-0479">Metal-binding</keyword>
<evidence type="ECO:0000256" key="4">
    <source>
        <dbReference type="ARBA" id="ARBA00022723"/>
    </source>
</evidence>
<comment type="similarity">
    <text evidence="2">Belongs to the pyrimidine 5'-nucleotidase family.</text>
</comment>
<feature type="coiled-coil region" evidence="9">
    <location>
        <begin position="65"/>
        <end position="95"/>
    </location>
</feature>
<keyword evidence="12" id="KW-1185">Reference proteome</keyword>